<dbReference type="EMBL" id="JARYMX010000004">
    <property type="protein sequence ID" value="KAJ9553203.1"/>
    <property type="molecule type" value="Genomic_DNA"/>
</dbReference>
<name>A0AA38TA44_9ASTR</name>
<reference evidence="1" key="1">
    <citation type="submission" date="2023-03" db="EMBL/GenBank/DDBJ databases">
        <title>Chromosome-scale reference genome and RAD-based genetic map of yellow starthistle (Centaurea solstitialis) reveal putative structural variation and QTLs associated with invader traits.</title>
        <authorList>
            <person name="Reatini B."/>
            <person name="Cang F.A."/>
            <person name="Jiang Q."/>
            <person name="Mckibben M.T.W."/>
            <person name="Barker M.S."/>
            <person name="Rieseberg L.H."/>
            <person name="Dlugosch K.M."/>
        </authorList>
    </citation>
    <scope>NUCLEOTIDE SEQUENCE</scope>
    <source>
        <strain evidence="1">CAN-66</strain>
        <tissue evidence="1">Leaf</tissue>
    </source>
</reference>
<gene>
    <name evidence="1" type="ORF">OSB04_017248</name>
</gene>
<evidence type="ECO:0000313" key="1">
    <source>
        <dbReference type="EMBL" id="KAJ9553203.1"/>
    </source>
</evidence>
<dbReference type="AlphaFoldDB" id="A0AA38TA44"/>
<sequence length="124" mass="14738">MELLDVGPSKRHLIHSLSPQSEPTCTAAFQLLSRIWMSWNGKVRKRRKNVENAQHQSSSHLAIAKFQIWRRQVRQRRRPGFDLSVWRRETAVWRSRKGLWTFSFKYQPPHSVQNMQAETRGTIE</sequence>
<comment type="caution">
    <text evidence="1">The sequence shown here is derived from an EMBL/GenBank/DDBJ whole genome shotgun (WGS) entry which is preliminary data.</text>
</comment>
<protein>
    <submittedName>
        <fullName evidence="1">Uncharacterized protein</fullName>
    </submittedName>
</protein>
<accession>A0AA38TA44</accession>
<evidence type="ECO:0000313" key="2">
    <source>
        <dbReference type="Proteomes" id="UP001172457"/>
    </source>
</evidence>
<organism evidence="1 2">
    <name type="scientific">Centaurea solstitialis</name>
    <name type="common">yellow star-thistle</name>
    <dbReference type="NCBI Taxonomy" id="347529"/>
    <lineage>
        <taxon>Eukaryota</taxon>
        <taxon>Viridiplantae</taxon>
        <taxon>Streptophyta</taxon>
        <taxon>Embryophyta</taxon>
        <taxon>Tracheophyta</taxon>
        <taxon>Spermatophyta</taxon>
        <taxon>Magnoliopsida</taxon>
        <taxon>eudicotyledons</taxon>
        <taxon>Gunneridae</taxon>
        <taxon>Pentapetalae</taxon>
        <taxon>asterids</taxon>
        <taxon>campanulids</taxon>
        <taxon>Asterales</taxon>
        <taxon>Asteraceae</taxon>
        <taxon>Carduoideae</taxon>
        <taxon>Cardueae</taxon>
        <taxon>Centaureinae</taxon>
        <taxon>Centaurea</taxon>
    </lineage>
</organism>
<dbReference type="Proteomes" id="UP001172457">
    <property type="component" value="Chromosome 4"/>
</dbReference>
<proteinExistence type="predicted"/>
<keyword evidence="2" id="KW-1185">Reference proteome</keyword>